<evidence type="ECO:0000259" key="6">
    <source>
        <dbReference type="SMART" id="SM00702"/>
    </source>
</evidence>
<dbReference type="InterPro" id="IPR006620">
    <property type="entry name" value="Pro_4_hyd_alph"/>
</dbReference>
<name>A0A101M9A8_PENFR</name>
<evidence type="ECO:0000256" key="2">
    <source>
        <dbReference type="ARBA" id="ARBA00022723"/>
    </source>
</evidence>
<dbReference type="GO" id="GO:0005783">
    <property type="term" value="C:endoplasmic reticulum"/>
    <property type="evidence" value="ECO:0007669"/>
    <property type="project" value="TreeGrafter"/>
</dbReference>
<evidence type="ECO:0000256" key="4">
    <source>
        <dbReference type="ARBA" id="ARBA00023002"/>
    </source>
</evidence>
<protein>
    <recommendedName>
        <fullName evidence="6">Prolyl 4-hydroxylase alpha subunit domain-containing protein</fullName>
    </recommendedName>
</protein>
<dbReference type="STRING" id="48697.A0A101M9A8"/>
<dbReference type="AlphaFoldDB" id="A0A101M9A8"/>
<keyword evidence="4" id="KW-0560">Oxidoreductase</keyword>
<feature type="domain" description="Prolyl 4-hydroxylase alpha subunit" evidence="6">
    <location>
        <begin position="53"/>
        <end position="255"/>
    </location>
</feature>
<dbReference type="PANTHER" id="PTHR10869">
    <property type="entry name" value="PROLYL 4-HYDROXYLASE ALPHA SUBUNIT"/>
    <property type="match status" value="1"/>
</dbReference>
<evidence type="ECO:0000256" key="3">
    <source>
        <dbReference type="ARBA" id="ARBA00022964"/>
    </source>
</evidence>
<keyword evidence="3" id="KW-0223">Dioxygenase</keyword>
<gene>
    <name evidence="7" type="ORF">ACN42_g10928</name>
</gene>
<keyword evidence="2" id="KW-0479">Metal-binding</keyword>
<reference evidence="7 8" key="1">
    <citation type="submission" date="2015-10" db="EMBL/GenBank/DDBJ databases">
        <title>Genome sequencing of Penicillium freii.</title>
        <authorList>
            <person name="Nguyen H.D."/>
            <person name="Visagie C.M."/>
            <person name="Seifert K.A."/>
        </authorList>
    </citation>
    <scope>NUCLEOTIDE SEQUENCE [LARGE SCALE GENOMIC DNA]</scope>
    <source>
        <strain evidence="7 8">DAOM 242723</strain>
    </source>
</reference>
<organism evidence="7 8">
    <name type="scientific">Penicillium freii</name>
    <dbReference type="NCBI Taxonomy" id="48697"/>
    <lineage>
        <taxon>Eukaryota</taxon>
        <taxon>Fungi</taxon>
        <taxon>Dikarya</taxon>
        <taxon>Ascomycota</taxon>
        <taxon>Pezizomycotina</taxon>
        <taxon>Eurotiomycetes</taxon>
        <taxon>Eurotiomycetidae</taxon>
        <taxon>Eurotiales</taxon>
        <taxon>Aspergillaceae</taxon>
        <taxon>Penicillium</taxon>
    </lineage>
</organism>
<comment type="cofactor">
    <cofactor evidence="1">
        <name>L-ascorbate</name>
        <dbReference type="ChEBI" id="CHEBI:38290"/>
    </cofactor>
</comment>
<dbReference type="EMBL" id="LLXE01000512">
    <property type="protein sequence ID" value="KUM56290.1"/>
    <property type="molecule type" value="Genomic_DNA"/>
</dbReference>
<dbReference type="Proteomes" id="UP000055045">
    <property type="component" value="Unassembled WGS sequence"/>
</dbReference>
<dbReference type="PANTHER" id="PTHR10869:SF242">
    <property type="entry name" value="PROLYL 4-HYDROXYLASE ALPHA SUBUNIT DOMAIN-CONTAINING PROTEIN"/>
    <property type="match status" value="1"/>
</dbReference>
<evidence type="ECO:0000256" key="1">
    <source>
        <dbReference type="ARBA" id="ARBA00001961"/>
    </source>
</evidence>
<evidence type="ECO:0000313" key="7">
    <source>
        <dbReference type="EMBL" id="KUM56290.1"/>
    </source>
</evidence>
<keyword evidence="5" id="KW-0408">Iron</keyword>
<dbReference type="GO" id="GO:0005506">
    <property type="term" value="F:iron ion binding"/>
    <property type="evidence" value="ECO:0007669"/>
    <property type="project" value="InterPro"/>
</dbReference>
<comment type="caution">
    <text evidence="7">The sequence shown here is derived from an EMBL/GenBank/DDBJ whole genome shotgun (WGS) entry which is preliminary data.</text>
</comment>
<dbReference type="GO" id="GO:0031418">
    <property type="term" value="F:L-ascorbic acid binding"/>
    <property type="evidence" value="ECO:0007669"/>
    <property type="project" value="InterPro"/>
</dbReference>
<accession>A0A101M9A8</accession>
<sequence>MSKWMQYALVPLAVFTSPFRSMWEEWTGSHQVNMTNMPCGASNYTTEIVSLDPLAIYINGFMSNWEITHLRELADSQETFMYHEDKHPDQKDHKSRRIASSCRLPMNDPVVECIIQRSADFVGFVTHDGFEQLQVVKYRENERHDPHHDWFASPPKLASGLTCNRAASFFAYMGDDPQGGETCFHHLYPAPQDADPAKFSNINSDNGLGFATKPITGNAIFWMNLHSNNTGDPRVQHSALPIKSGTKYGMNILMKRCFD</sequence>
<dbReference type="GO" id="GO:0004656">
    <property type="term" value="F:procollagen-proline 4-dioxygenase activity"/>
    <property type="evidence" value="ECO:0007669"/>
    <property type="project" value="TreeGrafter"/>
</dbReference>
<dbReference type="Gene3D" id="2.60.120.620">
    <property type="entry name" value="q2cbj1_9rhob like domain"/>
    <property type="match status" value="1"/>
</dbReference>
<proteinExistence type="predicted"/>
<evidence type="ECO:0000256" key="5">
    <source>
        <dbReference type="ARBA" id="ARBA00023004"/>
    </source>
</evidence>
<keyword evidence="8" id="KW-1185">Reference proteome</keyword>
<dbReference type="SMART" id="SM00702">
    <property type="entry name" value="P4Hc"/>
    <property type="match status" value="1"/>
</dbReference>
<dbReference type="InterPro" id="IPR045054">
    <property type="entry name" value="P4HA-like"/>
</dbReference>
<dbReference type="InterPro" id="IPR044862">
    <property type="entry name" value="Pro_4_hyd_alph_FE2OG_OXY"/>
</dbReference>
<evidence type="ECO:0000313" key="8">
    <source>
        <dbReference type="Proteomes" id="UP000055045"/>
    </source>
</evidence>
<dbReference type="Pfam" id="PF13640">
    <property type="entry name" value="2OG-FeII_Oxy_3"/>
    <property type="match status" value="1"/>
</dbReference>